<gene>
    <name evidence="3" type="ORF">Q5741_00805</name>
</gene>
<feature type="transmembrane region" description="Helical" evidence="1">
    <location>
        <begin position="12"/>
        <end position="32"/>
    </location>
</feature>
<dbReference type="InterPro" id="IPR051599">
    <property type="entry name" value="Cell_Envelope_Assoc"/>
</dbReference>
<reference evidence="3 4" key="1">
    <citation type="submission" date="2023-07" db="EMBL/GenBank/DDBJ databases">
        <title>Paenibacillus sp. JX-17 nov. isolated from soil.</title>
        <authorList>
            <person name="Wan Y."/>
            <person name="Liu B."/>
        </authorList>
    </citation>
    <scope>NUCLEOTIDE SEQUENCE [LARGE SCALE GENOMIC DNA]</scope>
    <source>
        <strain evidence="3 4">JX-17</strain>
    </source>
</reference>
<proteinExistence type="predicted"/>
<evidence type="ECO:0000313" key="4">
    <source>
        <dbReference type="Proteomes" id="UP001240171"/>
    </source>
</evidence>
<dbReference type="Proteomes" id="UP001240171">
    <property type="component" value="Unassembled WGS sequence"/>
</dbReference>
<name>A0ABT9CBF8_9BACL</name>
<keyword evidence="1" id="KW-0472">Membrane</keyword>
<accession>A0ABT9CBF8</accession>
<keyword evidence="1" id="KW-1133">Transmembrane helix</keyword>
<evidence type="ECO:0000259" key="2">
    <source>
        <dbReference type="Pfam" id="PF02698"/>
    </source>
</evidence>
<evidence type="ECO:0000256" key="1">
    <source>
        <dbReference type="SAM" id="Phobius"/>
    </source>
</evidence>
<protein>
    <submittedName>
        <fullName evidence="3">YdcF family protein</fullName>
    </submittedName>
</protein>
<dbReference type="PANTHER" id="PTHR30336">
    <property type="entry name" value="INNER MEMBRANE PROTEIN, PROBABLE PERMEASE"/>
    <property type="match status" value="1"/>
</dbReference>
<dbReference type="InterPro" id="IPR003848">
    <property type="entry name" value="DUF218"/>
</dbReference>
<comment type="caution">
    <text evidence="3">The sequence shown here is derived from an EMBL/GenBank/DDBJ whole genome shotgun (WGS) entry which is preliminary data.</text>
</comment>
<sequence>MIKRKVHRKRWWLRLVAAIMVIGLLWLGSVLWRMNTMTDKVPPQPVDVGIVLGASMWGDQPSPGLRERLDKAIELYQDGQFKLLIVTGGLDKPGYRLTEAEGMQRYLVDHGIPASSIWLENEATSTYENLLYSQRIMRKYHLKTADIITHDFHGMRALEIARFLDYDQPGLFLTETKVLPVLQRQSREVLAYGKWKLEKWMINLGLRPDV</sequence>
<dbReference type="CDD" id="cd06259">
    <property type="entry name" value="YdcF-like"/>
    <property type="match status" value="1"/>
</dbReference>
<dbReference type="Gene3D" id="3.40.50.620">
    <property type="entry name" value="HUPs"/>
    <property type="match status" value="1"/>
</dbReference>
<evidence type="ECO:0000313" key="3">
    <source>
        <dbReference type="EMBL" id="MDO7904948.1"/>
    </source>
</evidence>
<dbReference type="PANTHER" id="PTHR30336:SF20">
    <property type="entry name" value="DUF218 DOMAIN-CONTAINING PROTEIN"/>
    <property type="match status" value="1"/>
</dbReference>
<dbReference type="InterPro" id="IPR014729">
    <property type="entry name" value="Rossmann-like_a/b/a_fold"/>
</dbReference>
<dbReference type="EMBL" id="JAUQTB010000001">
    <property type="protein sequence ID" value="MDO7904948.1"/>
    <property type="molecule type" value="Genomic_DNA"/>
</dbReference>
<dbReference type="Pfam" id="PF02698">
    <property type="entry name" value="DUF218"/>
    <property type="match status" value="1"/>
</dbReference>
<keyword evidence="1" id="KW-0812">Transmembrane</keyword>
<organism evidence="3 4">
    <name type="scientific">Paenibacillus lacisoli</name>
    <dbReference type="NCBI Taxonomy" id="3064525"/>
    <lineage>
        <taxon>Bacteria</taxon>
        <taxon>Bacillati</taxon>
        <taxon>Bacillota</taxon>
        <taxon>Bacilli</taxon>
        <taxon>Bacillales</taxon>
        <taxon>Paenibacillaceae</taxon>
        <taxon>Paenibacillus</taxon>
    </lineage>
</organism>
<dbReference type="RefSeq" id="WP_305022143.1">
    <property type="nucleotide sequence ID" value="NZ_JAUQTB010000001.1"/>
</dbReference>
<feature type="domain" description="DUF218" evidence="2">
    <location>
        <begin position="47"/>
        <end position="166"/>
    </location>
</feature>
<keyword evidence="4" id="KW-1185">Reference proteome</keyword>